<reference evidence="1 2" key="1">
    <citation type="submission" date="2015-09" db="EMBL/GenBank/DDBJ databases">
        <authorList>
            <consortium name="Pathogen Informatics"/>
        </authorList>
    </citation>
    <scope>NUCLEOTIDE SEQUENCE [LARGE SCALE GENOMIC DNA]</scope>
    <source>
        <strain evidence="1 2">2789STDY5834865</strain>
    </source>
</reference>
<proteinExistence type="predicted"/>
<dbReference type="Proteomes" id="UP000095512">
    <property type="component" value="Unassembled WGS sequence"/>
</dbReference>
<organism evidence="1 2">
    <name type="scientific">Enterocloster clostridioformis</name>
    <dbReference type="NCBI Taxonomy" id="1531"/>
    <lineage>
        <taxon>Bacteria</taxon>
        <taxon>Bacillati</taxon>
        <taxon>Bacillota</taxon>
        <taxon>Clostridia</taxon>
        <taxon>Lachnospirales</taxon>
        <taxon>Lachnospiraceae</taxon>
        <taxon>Enterocloster</taxon>
    </lineage>
</organism>
<protein>
    <submittedName>
        <fullName evidence="1">Uncharacterized protein</fullName>
    </submittedName>
</protein>
<name>A0A174MDF7_9FIRM</name>
<evidence type="ECO:0000313" key="2">
    <source>
        <dbReference type="Proteomes" id="UP000095512"/>
    </source>
</evidence>
<sequence length="154" mass="17919">MAYERMDKPAGSVYHYTRRENVPAILKDGRIRRMGDIECWVCTSLEDTLALMRDTVMKEGRPYYKAGGILGHYPRFVPEDYVILKLEPRYQNGQWVRWNQEVPPGSPPELVEAAHVFSQRKLGYRGNLKFYPHPEIIEIALLLAEQSHQQVLSM</sequence>
<accession>A0A174MDF7</accession>
<dbReference type="AlphaFoldDB" id="A0A174MDF7"/>
<evidence type="ECO:0000313" key="1">
    <source>
        <dbReference type="EMBL" id="CUP34304.1"/>
    </source>
</evidence>
<dbReference type="EMBL" id="CZAB01000030">
    <property type="protein sequence ID" value="CUP34304.1"/>
    <property type="molecule type" value="Genomic_DNA"/>
</dbReference>
<gene>
    <name evidence="1" type="ORF">ERS852480_03130</name>
</gene>
<dbReference type="RefSeq" id="WP_027641807.1">
    <property type="nucleotide sequence ID" value="NZ_CZAB01000030.1"/>
</dbReference>